<evidence type="ECO:0008006" key="2">
    <source>
        <dbReference type="Google" id="ProtNLM"/>
    </source>
</evidence>
<dbReference type="AlphaFoldDB" id="A0A6J4TTG0"/>
<reference evidence="1" key="1">
    <citation type="submission" date="2020-02" db="EMBL/GenBank/DDBJ databases">
        <authorList>
            <person name="Meier V. D."/>
        </authorList>
    </citation>
    <scope>NUCLEOTIDE SEQUENCE</scope>
    <source>
        <strain evidence="1">AVDCRST_MAG05</strain>
    </source>
</reference>
<sequence length="129" mass="14431">MSRDRAAPNLNTVYWLIENPGSMRAEKLTVRIDPRREALPVFSFPEEAEMFLKLGGLEERGWRVVACTAGELVSRLAGYRRAGIELVALDPLPEMMGPAPDTTIALVTLSLRGFARRHTARPKERLARS</sequence>
<organism evidence="1">
    <name type="scientific">uncultured Rubrobacteraceae bacterium</name>
    <dbReference type="NCBI Taxonomy" id="349277"/>
    <lineage>
        <taxon>Bacteria</taxon>
        <taxon>Bacillati</taxon>
        <taxon>Actinomycetota</taxon>
        <taxon>Rubrobacteria</taxon>
        <taxon>Rubrobacterales</taxon>
        <taxon>Rubrobacteraceae</taxon>
        <taxon>environmental samples</taxon>
    </lineage>
</organism>
<dbReference type="EMBL" id="CADCVM010000474">
    <property type="protein sequence ID" value="CAA9530469.1"/>
    <property type="molecule type" value="Genomic_DNA"/>
</dbReference>
<protein>
    <recommendedName>
        <fullName evidence="2">SseB protein N-terminal domain-containing protein</fullName>
    </recommendedName>
</protein>
<accession>A0A6J4TTG0</accession>
<gene>
    <name evidence="1" type="ORF">AVDCRST_MAG05-4380</name>
</gene>
<name>A0A6J4TTG0_9ACTN</name>
<evidence type="ECO:0000313" key="1">
    <source>
        <dbReference type="EMBL" id="CAA9530469.1"/>
    </source>
</evidence>
<proteinExistence type="predicted"/>